<reference evidence="1" key="1">
    <citation type="journal article" date="2021" name="Proc. Natl. Acad. Sci. U.S.A.">
        <title>A Catalog of Tens of Thousands of Viruses from Human Metagenomes Reveals Hidden Associations with Chronic Diseases.</title>
        <authorList>
            <person name="Tisza M.J."/>
            <person name="Buck C.B."/>
        </authorList>
    </citation>
    <scope>NUCLEOTIDE SEQUENCE</scope>
    <source>
        <strain evidence="1">CtZHD14</strain>
    </source>
</reference>
<name>A0A8S5SW82_9CAUD</name>
<organism evidence="1">
    <name type="scientific">Siphoviridae sp. ctZHD14</name>
    <dbReference type="NCBI Taxonomy" id="2827891"/>
    <lineage>
        <taxon>Viruses</taxon>
        <taxon>Duplodnaviria</taxon>
        <taxon>Heunggongvirae</taxon>
        <taxon>Uroviricota</taxon>
        <taxon>Caudoviricetes</taxon>
    </lineage>
</organism>
<dbReference type="EMBL" id="BK032687">
    <property type="protein sequence ID" value="DAF55176.1"/>
    <property type="molecule type" value="Genomic_DNA"/>
</dbReference>
<sequence>MILKTTTASKFPKTLLLAFETGFLTIGGIKPQPINRWSEFKQVLKQLKDERAHELYSNIIVDTADIAYDLCEKYICNREGVSAINEIPYGQGWGMAAKEFDEALRSIPQMGFGLVLISHSQDKTFKNEQTGEEYSKIVPTLGNKPRLIVDRMSDIIGYACPVEDEDGSTHTELYMRGTPRFVAGSRFKYTPDKIRFSYDNLVKAIGDAIDKEAEETNNEFVTDAKTTEHEATPDYNFEELMTEFKKLVGQIQMAVGKEDFREVWAGKITAITDKYLGKGRKVNDATPDQVEQIFLIVEDLKEVVGNGL</sequence>
<evidence type="ECO:0000313" key="1">
    <source>
        <dbReference type="EMBL" id="DAF55176.1"/>
    </source>
</evidence>
<dbReference type="Pfam" id="PF13479">
    <property type="entry name" value="AAA_24"/>
    <property type="match status" value="1"/>
</dbReference>
<protein>
    <submittedName>
        <fullName evidence="1">AAA domain protein</fullName>
    </submittedName>
</protein>
<proteinExistence type="predicted"/>
<accession>A0A8S5SW82</accession>